<reference evidence="2 3" key="1">
    <citation type="journal article" date="2018" name="Syst. Appl. Microbiol.">
        <title>Corynebacterium heidelbergense sp. nov., isolated from the preen glands of Egyptian geese (Alopochen aegyptiacus).</title>
        <authorList>
            <person name="Braun M.S."/>
            <person name="Wang E."/>
            <person name="Zimmermann S."/>
            <person name="Wink M."/>
        </authorList>
    </citation>
    <scope>NUCLEOTIDE SEQUENCE [LARGE SCALE GENOMIC DNA]</scope>
    <source>
        <strain evidence="2 3">DSM 104638</strain>
    </source>
</reference>
<sequence>MKRSIRRIAAAVLAAAAPIGATALAAPAAQASAISAAEQAHGAAPATLTFGQPTPGIEGKDRWRGRLEEFRKSGFDNVQEVWAHSPAMNRDIPLVVIQPKKPELRDNAPTLYLLNGADGGEGRANWINQTDVVQYYGGNDNPAAGEVSDGIGANIVMPMAGAFSYYSDWIQDAPSLGGKQAWETFMTKELPQAIEPALKANGNRAIAGMSMSATSSLLYAEHNPGTYDAVGSFSGCAATTTGLAPSFVELTLNRGGATPAQMWGGLNTDTARYNDALLNAEKLRGQPNIYVSNGTGIAGEYDWPTSPRINGNLSASGQVIVEGGVIEAGTNTCTHDLANRTNSLGIPVTYNFRPLGTHQWGYWQQDLRSFQPVLMAGLHPAK</sequence>
<evidence type="ECO:0000256" key="1">
    <source>
        <dbReference type="SAM" id="SignalP"/>
    </source>
</evidence>
<dbReference type="RefSeq" id="WP_112768483.1">
    <property type="nucleotide sequence ID" value="NZ_CP063191.1"/>
</dbReference>
<dbReference type="InterPro" id="IPR000801">
    <property type="entry name" value="Esterase-like"/>
</dbReference>
<dbReference type="Gene3D" id="3.40.50.1820">
    <property type="entry name" value="alpha/beta hydrolase"/>
    <property type="match status" value="1"/>
</dbReference>
<dbReference type="SUPFAM" id="SSF53474">
    <property type="entry name" value="alpha/beta-Hydrolases"/>
    <property type="match status" value="1"/>
</dbReference>
<feature type="chain" id="PRO_5016924630" evidence="1">
    <location>
        <begin position="26"/>
        <end position="382"/>
    </location>
</feature>
<evidence type="ECO:0000313" key="3">
    <source>
        <dbReference type="Proteomes" id="UP000251047"/>
    </source>
</evidence>
<dbReference type="OrthoDB" id="4510758at2"/>
<evidence type="ECO:0000313" key="2">
    <source>
        <dbReference type="EMBL" id="RAV35006.1"/>
    </source>
</evidence>
<dbReference type="InterPro" id="IPR050583">
    <property type="entry name" value="Mycobacterial_A85_antigen"/>
</dbReference>
<accession>A0A364VEM9</accession>
<proteinExistence type="predicted"/>
<dbReference type="EMBL" id="PHQP01000001">
    <property type="protein sequence ID" value="RAV35006.1"/>
    <property type="molecule type" value="Genomic_DNA"/>
</dbReference>
<dbReference type="InterPro" id="IPR029058">
    <property type="entry name" value="AB_hydrolase_fold"/>
</dbReference>
<dbReference type="PANTHER" id="PTHR48098">
    <property type="entry name" value="ENTEROCHELIN ESTERASE-RELATED"/>
    <property type="match status" value="1"/>
</dbReference>
<protein>
    <submittedName>
        <fullName evidence="2">Esterase family protein</fullName>
    </submittedName>
</protein>
<comment type="caution">
    <text evidence="2">The sequence shown here is derived from an EMBL/GenBank/DDBJ whole genome shotgun (WGS) entry which is preliminary data.</text>
</comment>
<dbReference type="Pfam" id="PF00756">
    <property type="entry name" value="Esterase"/>
    <property type="match status" value="1"/>
</dbReference>
<gene>
    <name evidence="2" type="ORF">CWC39_00065</name>
</gene>
<dbReference type="AlphaFoldDB" id="A0A364VEM9"/>
<dbReference type="PANTHER" id="PTHR48098:SF1">
    <property type="entry name" value="DIACYLGLYCEROL ACYLTRANSFERASE_MYCOLYLTRANSFERASE AG85A"/>
    <property type="match status" value="1"/>
</dbReference>
<feature type="signal peptide" evidence="1">
    <location>
        <begin position="1"/>
        <end position="25"/>
    </location>
</feature>
<keyword evidence="1" id="KW-0732">Signal</keyword>
<organism evidence="2 3">
    <name type="scientific">Corynebacterium heidelbergense</name>
    <dbReference type="NCBI Taxonomy" id="2055947"/>
    <lineage>
        <taxon>Bacteria</taxon>
        <taxon>Bacillati</taxon>
        <taxon>Actinomycetota</taxon>
        <taxon>Actinomycetes</taxon>
        <taxon>Mycobacteriales</taxon>
        <taxon>Corynebacteriaceae</taxon>
        <taxon>Corynebacterium</taxon>
    </lineage>
</organism>
<dbReference type="GO" id="GO:0016747">
    <property type="term" value="F:acyltransferase activity, transferring groups other than amino-acyl groups"/>
    <property type="evidence" value="ECO:0007669"/>
    <property type="project" value="TreeGrafter"/>
</dbReference>
<name>A0A364VEM9_9CORY</name>
<dbReference type="Proteomes" id="UP000251047">
    <property type="component" value="Unassembled WGS sequence"/>
</dbReference>